<dbReference type="Ensembl" id="ENSMFAT00000096509.1">
    <property type="protein sequence ID" value="ENSMFAP00000057542.1"/>
    <property type="gene ID" value="ENSMFAG00000062988.1"/>
</dbReference>
<reference evidence="1" key="3">
    <citation type="submission" date="2025-09" db="UniProtKB">
        <authorList>
            <consortium name="Ensembl"/>
        </authorList>
    </citation>
    <scope>IDENTIFICATION</scope>
</reference>
<reference evidence="1" key="2">
    <citation type="submission" date="2025-08" db="UniProtKB">
        <authorList>
            <consortium name="Ensembl"/>
        </authorList>
    </citation>
    <scope>IDENTIFICATION</scope>
</reference>
<protein>
    <submittedName>
        <fullName evidence="1">Uncharacterized protein</fullName>
    </submittedName>
</protein>
<dbReference type="Proteomes" id="UP000233100">
    <property type="component" value="Chromosome 11"/>
</dbReference>
<evidence type="ECO:0000313" key="2">
    <source>
        <dbReference type="Proteomes" id="UP000233100"/>
    </source>
</evidence>
<name>A0A7N9CVK3_MACFA</name>
<proteinExistence type="predicted"/>
<reference evidence="1 2" key="1">
    <citation type="submission" date="2013-03" db="EMBL/GenBank/DDBJ databases">
        <authorList>
            <person name="Warren W."/>
            <person name="Wilson R.K."/>
        </authorList>
    </citation>
    <scope>NUCLEOTIDE SEQUENCE</scope>
</reference>
<sequence>MTAFFLEHAVLTYRNLKSSLINNLVNRIYRVFIPVRHDTDGNFHFLNIFYTLVLCSSF</sequence>
<evidence type="ECO:0000313" key="1">
    <source>
        <dbReference type="Ensembl" id="ENSMFAP00000057542.1"/>
    </source>
</evidence>
<organism evidence="1 2">
    <name type="scientific">Macaca fascicularis</name>
    <name type="common">Crab-eating macaque</name>
    <name type="synonym">Cynomolgus monkey</name>
    <dbReference type="NCBI Taxonomy" id="9541"/>
    <lineage>
        <taxon>Eukaryota</taxon>
        <taxon>Metazoa</taxon>
        <taxon>Chordata</taxon>
        <taxon>Craniata</taxon>
        <taxon>Vertebrata</taxon>
        <taxon>Euteleostomi</taxon>
        <taxon>Mammalia</taxon>
        <taxon>Eutheria</taxon>
        <taxon>Euarchontoglires</taxon>
        <taxon>Primates</taxon>
        <taxon>Haplorrhini</taxon>
        <taxon>Catarrhini</taxon>
        <taxon>Cercopithecidae</taxon>
        <taxon>Cercopithecinae</taxon>
        <taxon>Macaca</taxon>
    </lineage>
</organism>
<dbReference type="AlphaFoldDB" id="A0A7N9CVK3"/>
<accession>A0A7N9CVK3</accession>
<keyword evidence="2" id="KW-1185">Reference proteome</keyword>